<proteinExistence type="predicted"/>
<evidence type="ECO:0000313" key="3">
    <source>
        <dbReference type="Proteomes" id="UP000558488"/>
    </source>
</evidence>
<sequence length="128" mass="13899">MGTPFLPRVGEGCCPFTSGSREGGFERSSESLTCDPKLRGAPQTSVCLLPGKSEYRGAGWLFWGPRRRRRGCPGHLPRRGHGAQTVRLSLLEPHAHHVGMGRRETEDAAEPSQGSLPILSKGPGERQL</sequence>
<evidence type="ECO:0000313" key="2">
    <source>
        <dbReference type="EMBL" id="KAF6304784.1"/>
    </source>
</evidence>
<name>A0A7J7TVY8_PIPKU</name>
<organism evidence="2 3">
    <name type="scientific">Pipistrellus kuhlii</name>
    <name type="common">Kuhl's pipistrelle</name>
    <dbReference type="NCBI Taxonomy" id="59472"/>
    <lineage>
        <taxon>Eukaryota</taxon>
        <taxon>Metazoa</taxon>
        <taxon>Chordata</taxon>
        <taxon>Craniata</taxon>
        <taxon>Vertebrata</taxon>
        <taxon>Euteleostomi</taxon>
        <taxon>Mammalia</taxon>
        <taxon>Eutheria</taxon>
        <taxon>Laurasiatheria</taxon>
        <taxon>Chiroptera</taxon>
        <taxon>Yangochiroptera</taxon>
        <taxon>Vespertilionidae</taxon>
        <taxon>Pipistrellus</taxon>
    </lineage>
</organism>
<dbReference type="AlphaFoldDB" id="A0A7J7TVY8"/>
<keyword evidence="3" id="KW-1185">Reference proteome</keyword>
<protein>
    <submittedName>
        <fullName evidence="2">Uncharacterized protein</fullName>
    </submittedName>
</protein>
<comment type="caution">
    <text evidence="2">The sequence shown here is derived from an EMBL/GenBank/DDBJ whole genome shotgun (WGS) entry which is preliminary data.</text>
</comment>
<reference evidence="2 3" key="1">
    <citation type="journal article" date="2020" name="Nature">
        <title>Six reference-quality genomes reveal evolution of bat adaptations.</title>
        <authorList>
            <person name="Jebb D."/>
            <person name="Huang Z."/>
            <person name="Pippel M."/>
            <person name="Hughes G.M."/>
            <person name="Lavrichenko K."/>
            <person name="Devanna P."/>
            <person name="Winkler S."/>
            <person name="Jermiin L.S."/>
            <person name="Skirmuntt E.C."/>
            <person name="Katzourakis A."/>
            <person name="Burkitt-Gray L."/>
            <person name="Ray D.A."/>
            <person name="Sullivan K.A.M."/>
            <person name="Roscito J.G."/>
            <person name="Kirilenko B.M."/>
            <person name="Davalos L.M."/>
            <person name="Corthals A.P."/>
            <person name="Power M.L."/>
            <person name="Jones G."/>
            <person name="Ransome R.D."/>
            <person name="Dechmann D.K.N."/>
            <person name="Locatelli A.G."/>
            <person name="Puechmaille S.J."/>
            <person name="Fedrigo O."/>
            <person name="Jarvis E.D."/>
            <person name="Hiller M."/>
            <person name="Vernes S.C."/>
            <person name="Myers E.W."/>
            <person name="Teeling E.C."/>
        </authorList>
    </citation>
    <scope>NUCLEOTIDE SEQUENCE [LARGE SCALE GENOMIC DNA]</scope>
    <source>
        <strain evidence="2">MPipKuh1</strain>
        <tissue evidence="2">Flight muscle</tissue>
    </source>
</reference>
<accession>A0A7J7TVY8</accession>
<gene>
    <name evidence="2" type="ORF">mPipKuh1_009238</name>
</gene>
<feature type="region of interest" description="Disordered" evidence="1">
    <location>
        <begin position="93"/>
        <end position="128"/>
    </location>
</feature>
<evidence type="ECO:0000256" key="1">
    <source>
        <dbReference type="SAM" id="MobiDB-lite"/>
    </source>
</evidence>
<dbReference type="EMBL" id="JACAGB010000024">
    <property type="protein sequence ID" value="KAF6304784.1"/>
    <property type="molecule type" value="Genomic_DNA"/>
</dbReference>
<dbReference type="Proteomes" id="UP000558488">
    <property type="component" value="Unassembled WGS sequence"/>
</dbReference>